<evidence type="ECO:0000259" key="4">
    <source>
        <dbReference type="SMART" id="SM00822"/>
    </source>
</evidence>
<dbReference type="InterPro" id="IPR002347">
    <property type="entry name" value="SDR_fam"/>
</dbReference>
<dbReference type="Pfam" id="PF00106">
    <property type="entry name" value="adh_short"/>
    <property type="match status" value="1"/>
</dbReference>
<dbReference type="PRINTS" id="PR00081">
    <property type="entry name" value="GDHRDH"/>
</dbReference>
<comment type="caution">
    <text evidence="5">The sequence shown here is derived from an EMBL/GenBank/DDBJ whole genome shotgun (WGS) entry which is preliminary data.</text>
</comment>
<gene>
    <name evidence="5" type="ORF">OV287_37655</name>
</gene>
<name>A0ABT4AG97_9BACT</name>
<dbReference type="InterPro" id="IPR036291">
    <property type="entry name" value="NAD(P)-bd_dom_sf"/>
</dbReference>
<keyword evidence="2" id="KW-0560">Oxidoreductase</keyword>
<protein>
    <submittedName>
        <fullName evidence="5">SDR family NAD(P)-dependent oxidoreductase</fullName>
    </submittedName>
</protein>
<dbReference type="CDD" id="cd05233">
    <property type="entry name" value="SDR_c"/>
    <property type="match status" value="1"/>
</dbReference>
<evidence type="ECO:0000313" key="6">
    <source>
        <dbReference type="Proteomes" id="UP001207654"/>
    </source>
</evidence>
<dbReference type="PRINTS" id="PR00080">
    <property type="entry name" value="SDRFAMILY"/>
</dbReference>
<dbReference type="Gene3D" id="3.40.50.720">
    <property type="entry name" value="NAD(P)-binding Rossmann-like Domain"/>
    <property type="match status" value="1"/>
</dbReference>
<accession>A0ABT4AG97</accession>
<dbReference type="Proteomes" id="UP001207654">
    <property type="component" value="Unassembled WGS sequence"/>
</dbReference>
<dbReference type="RefSeq" id="WP_267538868.1">
    <property type="nucleotide sequence ID" value="NZ_JAPNKA010000001.1"/>
</dbReference>
<keyword evidence="6" id="KW-1185">Reference proteome</keyword>
<dbReference type="EMBL" id="JAPNKA010000001">
    <property type="protein sequence ID" value="MCY1080194.1"/>
    <property type="molecule type" value="Genomic_DNA"/>
</dbReference>
<sequence>MTKDFLKDQVCLVTGGAQGIGWATARRLAEAGGTVYVCDISEEHLAAAPARAAELPWPERFHFSRCDVSDRKQVDAWCASVLEKEGRVDVLVNNAAFVRWETVLDMPVEDVERTMAVGFNAIVYTIHALLPSMLAKGRGLIVNVGSSAGRVFVGNSSAAYAAVKAAVDGYTQMLQGELRGTPVHAMLVRPGTVAGTEFFGKHVPSTRMPRLADFVRPLSPDEVAEAILEGLERRRPIVDVPRSLGVFYAIFEHAPGVMRWLTRVGGSARSDFGILPSRSS</sequence>
<organism evidence="5 6">
    <name type="scientific">Archangium lansingense</name>
    <dbReference type="NCBI Taxonomy" id="2995310"/>
    <lineage>
        <taxon>Bacteria</taxon>
        <taxon>Pseudomonadati</taxon>
        <taxon>Myxococcota</taxon>
        <taxon>Myxococcia</taxon>
        <taxon>Myxococcales</taxon>
        <taxon>Cystobacterineae</taxon>
        <taxon>Archangiaceae</taxon>
        <taxon>Archangium</taxon>
    </lineage>
</organism>
<evidence type="ECO:0000313" key="5">
    <source>
        <dbReference type="EMBL" id="MCY1080194.1"/>
    </source>
</evidence>
<comment type="similarity">
    <text evidence="1 3">Belongs to the short-chain dehydrogenases/reductases (SDR) family.</text>
</comment>
<dbReference type="SMART" id="SM00822">
    <property type="entry name" value="PKS_KR"/>
    <property type="match status" value="1"/>
</dbReference>
<dbReference type="SUPFAM" id="SSF51735">
    <property type="entry name" value="NAD(P)-binding Rossmann-fold domains"/>
    <property type="match status" value="1"/>
</dbReference>
<evidence type="ECO:0000256" key="1">
    <source>
        <dbReference type="ARBA" id="ARBA00006484"/>
    </source>
</evidence>
<dbReference type="InterPro" id="IPR057326">
    <property type="entry name" value="KR_dom"/>
</dbReference>
<reference evidence="5 6" key="1">
    <citation type="submission" date="2022-11" db="EMBL/GenBank/DDBJ databases">
        <title>Minimal conservation of predation-associated metabolite biosynthetic gene clusters underscores biosynthetic potential of Myxococcota including descriptions for ten novel species: Archangium lansinium sp. nov., Myxococcus landrumus sp. nov., Nannocystis bai.</title>
        <authorList>
            <person name="Ahearne A."/>
            <person name="Stevens C."/>
            <person name="Phillips K."/>
        </authorList>
    </citation>
    <scope>NUCLEOTIDE SEQUENCE [LARGE SCALE GENOMIC DNA]</scope>
    <source>
        <strain evidence="5 6">MIWBW</strain>
    </source>
</reference>
<feature type="domain" description="Ketoreductase" evidence="4">
    <location>
        <begin position="9"/>
        <end position="196"/>
    </location>
</feature>
<dbReference type="PANTHER" id="PTHR24322">
    <property type="entry name" value="PKSB"/>
    <property type="match status" value="1"/>
</dbReference>
<evidence type="ECO:0000256" key="3">
    <source>
        <dbReference type="RuleBase" id="RU000363"/>
    </source>
</evidence>
<proteinExistence type="inferred from homology"/>
<evidence type="ECO:0000256" key="2">
    <source>
        <dbReference type="ARBA" id="ARBA00023002"/>
    </source>
</evidence>
<dbReference type="PANTHER" id="PTHR24322:SF736">
    <property type="entry name" value="RETINOL DEHYDROGENASE 10"/>
    <property type="match status" value="1"/>
</dbReference>